<keyword evidence="1" id="KW-1133">Transmembrane helix</keyword>
<accession>A0A915NZX5</accession>
<protein>
    <submittedName>
        <fullName evidence="3">Uncharacterized protein</fullName>
    </submittedName>
</protein>
<keyword evidence="2" id="KW-1185">Reference proteome</keyword>
<proteinExistence type="predicted"/>
<name>A0A915NZX5_9BILA</name>
<sequence>MRSNGLLNSSPSSVILYKNPTNISNNLPLKTKSGRGHEPSFSCSPSSSSAALIAAHGSFAAAAAFASLPWLAQHQQQILSENR</sequence>
<dbReference type="Proteomes" id="UP000887560">
    <property type="component" value="Unplaced"/>
</dbReference>
<keyword evidence="1" id="KW-0812">Transmembrane</keyword>
<evidence type="ECO:0000313" key="2">
    <source>
        <dbReference type="Proteomes" id="UP000887560"/>
    </source>
</evidence>
<reference evidence="3" key="1">
    <citation type="submission" date="2022-11" db="UniProtKB">
        <authorList>
            <consortium name="WormBaseParasite"/>
        </authorList>
    </citation>
    <scope>IDENTIFICATION</scope>
</reference>
<dbReference type="AlphaFoldDB" id="A0A915NZX5"/>
<keyword evidence="1" id="KW-0472">Membrane</keyword>
<evidence type="ECO:0000256" key="1">
    <source>
        <dbReference type="SAM" id="Phobius"/>
    </source>
</evidence>
<evidence type="ECO:0000313" key="3">
    <source>
        <dbReference type="WBParaSite" id="scf7180000422969.g9933"/>
    </source>
</evidence>
<dbReference type="WBParaSite" id="scf7180000422969.g9933">
    <property type="protein sequence ID" value="scf7180000422969.g9933"/>
    <property type="gene ID" value="scf7180000422969.g9933"/>
</dbReference>
<organism evidence="2 3">
    <name type="scientific">Meloidogyne floridensis</name>
    <dbReference type="NCBI Taxonomy" id="298350"/>
    <lineage>
        <taxon>Eukaryota</taxon>
        <taxon>Metazoa</taxon>
        <taxon>Ecdysozoa</taxon>
        <taxon>Nematoda</taxon>
        <taxon>Chromadorea</taxon>
        <taxon>Rhabditida</taxon>
        <taxon>Tylenchina</taxon>
        <taxon>Tylenchomorpha</taxon>
        <taxon>Tylenchoidea</taxon>
        <taxon>Meloidogynidae</taxon>
        <taxon>Meloidogyninae</taxon>
        <taxon>Meloidogyne</taxon>
    </lineage>
</organism>
<feature type="transmembrane region" description="Helical" evidence="1">
    <location>
        <begin position="50"/>
        <end position="72"/>
    </location>
</feature>